<dbReference type="KEGG" id="nai:NECAME_18159"/>
<dbReference type="EMBL" id="KI659604">
    <property type="protein sequence ID" value="ETN79157.1"/>
    <property type="molecule type" value="Genomic_DNA"/>
</dbReference>
<keyword evidence="2" id="KW-1185">Reference proteome</keyword>
<organism evidence="1 2">
    <name type="scientific">Necator americanus</name>
    <name type="common">Human hookworm</name>
    <dbReference type="NCBI Taxonomy" id="51031"/>
    <lineage>
        <taxon>Eukaryota</taxon>
        <taxon>Metazoa</taxon>
        <taxon>Ecdysozoa</taxon>
        <taxon>Nematoda</taxon>
        <taxon>Chromadorea</taxon>
        <taxon>Rhabditida</taxon>
        <taxon>Rhabditina</taxon>
        <taxon>Rhabditomorpha</taxon>
        <taxon>Strongyloidea</taxon>
        <taxon>Ancylostomatidae</taxon>
        <taxon>Bunostominae</taxon>
        <taxon>Necator</taxon>
    </lineage>
</organism>
<evidence type="ECO:0000313" key="1">
    <source>
        <dbReference type="EMBL" id="ETN79157.1"/>
    </source>
</evidence>
<sequence length="61" mass="6642">MFRDGKLGFSEDFKSEENIAEEKRNKAQLHCIAAPLSSNGLCSQCAACLDMVLCIFGSPES</sequence>
<gene>
    <name evidence="1" type="ORF">NECAME_18159</name>
</gene>
<name>W2TDQ8_NECAM</name>
<accession>W2TDQ8</accession>
<proteinExistence type="predicted"/>
<dbReference type="Proteomes" id="UP000053676">
    <property type="component" value="Unassembled WGS sequence"/>
</dbReference>
<protein>
    <submittedName>
        <fullName evidence="1">Uncharacterized protein</fullName>
    </submittedName>
</protein>
<dbReference type="AlphaFoldDB" id="W2TDQ8"/>
<reference evidence="2" key="1">
    <citation type="journal article" date="2014" name="Nat. Genet.">
        <title>Genome of the human hookworm Necator americanus.</title>
        <authorList>
            <person name="Tang Y.T."/>
            <person name="Gao X."/>
            <person name="Rosa B.A."/>
            <person name="Abubucker S."/>
            <person name="Hallsworth-Pepin K."/>
            <person name="Martin J."/>
            <person name="Tyagi R."/>
            <person name="Heizer E."/>
            <person name="Zhang X."/>
            <person name="Bhonagiri-Palsikar V."/>
            <person name="Minx P."/>
            <person name="Warren W.C."/>
            <person name="Wang Q."/>
            <person name="Zhan B."/>
            <person name="Hotez P.J."/>
            <person name="Sternberg P.W."/>
            <person name="Dougall A."/>
            <person name="Gaze S.T."/>
            <person name="Mulvenna J."/>
            <person name="Sotillo J."/>
            <person name="Ranganathan S."/>
            <person name="Rabelo E.M."/>
            <person name="Wilson R.K."/>
            <person name="Felgner P.L."/>
            <person name="Bethony J."/>
            <person name="Hawdon J.M."/>
            <person name="Gasser R.B."/>
            <person name="Loukas A."/>
            <person name="Mitreva M."/>
        </authorList>
    </citation>
    <scope>NUCLEOTIDE SEQUENCE [LARGE SCALE GENOMIC DNA]</scope>
</reference>
<evidence type="ECO:0000313" key="2">
    <source>
        <dbReference type="Proteomes" id="UP000053676"/>
    </source>
</evidence>